<proteinExistence type="predicted"/>
<evidence type="ECO:0000313" key="1">
    <source>
        <dbReference type="EMBL" id="MBB3724735.1"/>
    </source>
</evidence>
<dbReference type="RefSeq" id="WP_281388136.1">
    <property type="nucleotide sequence ID" value="NZ_BAAAXX010000156.1"/>
</dbReference>
<dbReference type="Proteomes" id="UP000579945">
    <property type="component" value="Unassembled WGS sequence"/>
</dbReference>
<name>A0A7W5V487_9ACTN</name>
<reference evidence="1 2" key="1">
    <citation type="submission" date="2020-08" db="EMBL/GenBank/DDBJ databases">
        <title>Sequencing the genomes of 1000 actinobacteria strains.</title>
        <authorList>
            <person name="Klenk H.-P."/>
        </authorList>
    </citation>
    <scope>NUCLEOTIDE SEQUENCE [LARGE SCALE GENOMIC DNA]</scope>
    <source>
        <strain evidence="1 2">DSM 44320</strain>
    </source>
</reference>
<protein>
    <submittedName>
        <fullName evidence="1">Uncharacterized protein</fullName>
    </submittedName>
</protein>
<dbReference type="EMBL" id="JACIBV010000001">
    <property type="protein sequence ID" value="MBB3724735.1"/>
    <property type="molecule type" value="Genomic_DNA"/>
</dbReference>
<organism evidence="1 2">
    <name type="scientific">Nonomuraea dietziae</name>
    <dbReference type="NCBI Taxonomy" id="65515"/>
    <lineage>
        <taxon>Bacteria</taxon>
        <taxon>Bacillati</taxon>
        <taxon>Actinomycetota</taxon>
        <taxon>Actinomycetes</taxon>
        <taxon>Streptosporangiales</taxon>
        <taxon>Streptosporangiaceae</taxon>
        <taxon>Nonomuraea</taxon>
    </lineage>
</organism>
<comment type="caution">
    <text evidence="1">The sequence shown here is derived from an EMBL/GenBank/DDBJ whole genome shotgun (WGS) entry which is preliminary data.</text>
</comment>
<sequence>MTANNTPTGFPVELFDGPQADRWTPLRLLVETAAPQRKERR</sequence>
<keyword evidence="2" id="KW-1185">Reference proteome</keyword>
<gene>
    <name evidence="1" type="ORF">FHR33_000595</name>
</gene>
<accession>A0A7W5V487</accession>
<evidence type="ECO:0000313" key="2">
    <source>
        <dbReference type="Proteomes" id="UP000579945"/>
    </source>
</evidence>
<dbReference type="AlphaFoldDB" id="A0A7W5V487"/>
<dbReference type="GeneID" id="95396269"/>